<feature type="domain" description="4Fe-4S ferredoxin-type" evidence="1">
    <location>
        <begin position="88"/>
        <end position="115"/>
    </location>
</feature>
<feature type="domain" description="4Fe-4S ferredoxin-type" evidence="1">
    <location>
        <begin position="57"/>
        <end position="86"/>
    </location>
</feature>
<dbReference type="InterPro" id="IPR027417">
    <property type="entry name" value="P-loop_NTPase"/>
</dbReference>
<dbReference type="SUPFAM" id="SSF52540">
    <property type="entry name" value="P-loop containing nucleoside triphosphate hydrolases"/>
    <property type="match status" value="1"/>
</dbReference>
<dbReference type="PROSITE" id="PS51379">
    <property type="entry name" value="4FE4S_FER_2"/>
    <property type="match status" value="2"/>
</dbReference>
<dbReference type="Pfam" id="PF00037">
    <property type="entry name" value="Fer4"/>
    <property type="match status" value="1"/>
</dbReference>
<dbReference type="CDD" id="cd03110">
    <property type="entry name" value="SIMIBI_bact_arch"/>
    <property type="match status" value="1"/>
</dbReference>
<dbReference type="Gene3D" id="3.40.50.300">
    <property type="entry name" value="P-loop containing nucleotide triphosphate hydrolases"/>
    <property type="match status" value="2"/>
</dbReference>
<evidence type="ECO:0000259" key="1">
    <source>
        <dbReference type="PROSITE" id="PS51379"/>
    </source>
</evidence>
<protein>
    <recommendedName>
        <fullName evidence="1">4Fe-4S ferredoxin-type domain-containing protein</fullName>
    </recommendedName>
</protein>
<dbReference type="PANTHER" id="PTHR43063:SF1">
    <property type="entry name" value="4FE-4S CLUSTER CONTAINING PARA FAMILY ATPASE PROTEIN"/>
    <property type="match status" value="1"/>
</dbReference>
<name>X1BMH3_9ZZZZ</name>
<accession>X1BMH3</accession>
<dbReference type="Gene3D" id="3.30.70.20">
    <property type="match status" value="1"/>
</dbReference>
<reference evidence="2" key="1">
    <citation type="journal article" date="2014" name="Front. Microbiol.">
        <title>High frequency of phylogenetically diverse reductive dehalogenase-homologous genes in deep subseafloor sedimentary metagenomes.</title>
        <authorList>
            <person name="Kawai M."/>
            <person name="Futagami T."/>
            <person name="Toyoda A."/>
            <person name="Takaki Y."/>
            <person name="Nishi S."/>
            <person name="Hori S."/>
            <person name="Arai W."/>
            <person name="Tsubouchi T."/>
            <person name="Morono Y."/>
            <person name="Uchiyama I."/>
            <person name="Ito T."/>
            <person name="Fujiyama A."/>
            <person name="Inagaki F."/>
            <person name="Takami H."/>
        </authorList>
    </citation>
    <scope>NUCLEOTIDE SEQUENCE</scope>
    <source>
        <strain evidence="2">Expedition CK06-06</strain>
    </source>
</reference>
<evidence type="ECO:0000313" key="2">
    <source>
        <dbReference type="EMBL" id="GAG73316.1"/>
    </source>
</evidence>
<dbReference type="InterPro" id="IPR017896">
    <property type="entry name" value="4Fe4S_Fe-S-bd"/>
</dbReference>
<dbReference type="AlphaFoldDB" id="X1BMH3"/>
<dbReference type="Pfam" id="PF01656">
    <property type="entry name" value="CbiA"/>
    <property type="match status" value="1"/>
</dbReference>
<dbReference type="EMBL" id="BART01000532">
    <property type="protein sequence ID" value="GAG73316.1"/>
    <property type="molecule type" value="Genomic_DNA"/>
</dbReference>
<comment type="caution">
    <text evidence="2">The sequence shown here is derived from an EMBL/GenBank/DDBJ whole genome shotgun (WGS) entry which is preliminary data.</text>
</comment>
<dbReference type="InterPro" id="IPR002586">
    <property type="entry name" value="CobQ/CobB/MinD/ParA_Nub-bd_dom"/>
</dbReference>
<gene>
    <name evidence="2" type="ORF">S01H4_02444</name>
</gene>
<dbReference type="PANTHER" id="PTHR43063">
    <property type="entry name" value="4FE-4S CLUSTER CONTAINING PARA FAMILY ATPASE PROTEIN"/>
    <property type="match status" value="1"/>
</dbReference>
<proteinExistence type="predicted"/>
<sequence length="289" mass="31199">MIIAVASGKGGTGKTTIAVGLALSLENVQFLDCDVEEPNAHIFLKPEITHTEWVNIPVPKVNEVRCTYCGKCAEICVYNAIAVIKETVLLFSELCHGCGGCSLLCPENAIEEVGRPIGVLQKGKSGSISFTHGKLNLGEALAVPLVRAVKRASLETHPNNNQFTSNNGITIIDVPPGTSCPVIESVKGSDFCLLATEPTPFGLNDLVLAVETLRKLKIPFGVVINRADVGDKKVDEYCQDEKIPILMRIPLDRDIAIAYSKGIPVIEAKPAYKGEFINLYSRIEDLTPD</sequence>
<dbReference type="InterPro" id="IPR017900">
    <property type="entry name" value="4Fe4S_Fe_S_CS"/>
</dbReference>
<organism evidence="2">
    <name type="scientific">marine sediment metagenome</name>
    <dbReference type="NCBI Taxonomy" id="412755"/>
    <lineage>
        <taxon>unclassified sequences</taxon>
        <taxon>metagenomes</taxon>
        <taxon>ecological metagenomes</taxon>
    </lineage>
</organism>
<dbReference type="PROSITE" id="PS00198">
    <property type="entry name" value="4FE4S_FER_1"/>
    <property type="match status" value="1"/>
</dbReference>